<dbReference type="CDD" id="cd03801">
    <property type="entry name" value="GT4_PimA-like"/>
    <property type="match status" value="1"/>
</dbReference>
<dbReference type="PANTHER" id="PTHR45947:SF3">
    <property type="entry name" value="SULFOQUINOVOSYL TRANSFERASE SQD2"/>
    <property type="match status" value="1"/>
</dbReference>
<reference evidence="5 6" key="1">
    <citation type="submission" date="2014-10" db="EMBL/GenBank/DDBJ databases">
        <title>Draft genome sequence of Actinoplanes utahensis NRRL 12052.</title>
        <authorList>
            <person name="Velasco-Bucheli B."/>
            <person name="del Cerro C."/>
            <person name="Hormigo D."/>
            <person name="Garcia J.L."/>
            <person name="Acebal C."/>
            <person name="Arroyo M."/>
            <person name="de la Mata I."/>
        </authorList>
    </citation>
    <scope>NUCLEOTIDE SEQUENCE [LARGE SCALE GENOMIC DNA]</scope>
    <source>
        <strain evidence="5 6">NRRL 12052</strain>
    </source>
</reference>
<dbReference type="AlphaFoldDB" id="A0A0A6UV03"/>
<dbReference type="Pfam" id="PF13439">
    <property type="entry name" value="Glyco_transf_4"/>
    <property type="match status" value="1"/>
</dbReference>
<dbReference type="GO" id="GO:1901137">
    <property type="term" value="P:carbohydrate derivative biosynthetic process"/>
    <property type="evidence" value="ECO:0007669"/>
    <property type="project" value="UniProtKB-ARBA"/>
</dbReference>
<dbReference type="Pfam" id="PF00534">
    <property type="entry name" value="Glycos_transf_1"/>
    <property type="match status" value="1"/>
</dbReference>
<proteinExistence type="predicted"/>
<dbReference type="SUPFAM" id="SSF53756">
    <property type="entry name" value="UDP-Glycosyltransferase/glycogen phosphorylase"/>
    <property type="match status" value="1"/>
</dbReference>
<dbReference type="RefSeq" id="WP_043522925.1">
    <property type="nucleotide sequence ID" value="NZ_BAABKU010000002.1"/>
</dbReference>
<dbReference type="Gene3D" id="3.40.50.2000">
    <property type="entry name" value="Glycogen Phosphorylase B"/>
    <property type="match status" value="2"/>
</dbReference>
<protein>
    <recommendedName>
        <fullName evidence="7">Glycosyltransferase subfamily 4-like N-terminal domain-containing protein</fullName>
    </recommendedName>
</protein>
<accession>A0A0A6UV03</accession>
<evidence type="ECO:0000256" key="1">
    <source>
        <dbReference type="ARBA" id="ARBA00022676"/>
    </source>
</evidence>
<sequence length="386" mass="42175">MRILLAQNMPHVPAYGGANRSNRIMLERLAARGHDCTVVAPMHITRPEFDQRLAGYGVEPCTDGETLVFELNGVKVRAVTAAHRLMREVGRSVAETEPDWILVPSDDPGALMLGAALVAAPDRVVYLAHTVQRLPFGPASFHPSAAVTRLVRRCAVVVAVSRAVQDHLRRWGDLDSELIHPAVYGDGPYPVADGDSVTMVNPCAYKGIDIFLGLADAFPGVPFLAVPTWGATEADHTALRQRLNIEVMAPEDDIDRVFARTRALVMPSLWDETFGYTALEALLRGVPVLASNVGGLPEAMLGVPHLLPVIPISRYGDDNGRPVPRVPSQDLEPWRRTLHRVLTDEAHRDALRRAGRRAAGEFVAGLDPDALETLLRRRAPETADVR</sequence>
<keyword evidence="1" id="KW-0328">Glycosyltransferase</keyword>
<dbReference type="PANTHER" id="PTHR45947">
    <property type="entry name" value="SULFOQUINOVOSYL TRANSFERASE SQD2"/>
    <property type="match status" value="1"/>
</dbReference>
<dbReference type="EMBL" id="JRTT01000005">
    <property type="protein sequence ID" value="KHD78269.1"/>
    <property type="molecule type" value="Genomic_DNA"/>
</dbReference>
<evidence type="ECO:0000256" key="2">
    <source>
        <dbReference type="ARBA" id="ARBA00022679"/>
    </source>
</evidence>
<dbReference type="InterPro" id="IPR028098">
    <property type="entry name" value="Glyco_trans_4-like_N"/>
</dbReference>
<dbReference type="InterPro" id="IPR050194">
    <property type="entry name" value="Glycosyltransferase_grp1"/>
</dbReference>
<evidence type="ECO:0000313" key="5">
    <source>
        <dbReference type="EMBL" id="KHD78269.1"/>
    </source>
</evidence>
<organism evidence="5 6">
    <name type="scientific">Actinoplanes utahensis</name>
    <dbReference type="NCBI Taxonomy" id="1869"/>
    <lineage>
        <taxon>Bacteria</taxon>
        <taxon>Bacillati</taxon>
        <taxon>Actinomycetota</taxon>
        <taxon>Actinomycetes</taxon>
        <taxon>Micromonosporales</taxon>
        <taxon>Micromonosporaceae</taxon>
        <taxon>Actinoplanes</taxon>
    </lineage>
</organism>
<dbReference type="Proteomes" id="UP000054537">
    <property type="component" value="Unassembled WGS sequence"/>
</dbReference>
<dbReference type="eggNOG" id="COG0438">
    <property type="taxonomic scope" value="Bacteria"/>
</dbReference>
<dbReference type="STRING" id="1869.MB27_05330"/>
<evidence type="ECO:0000259" key="3">
    <source>
        <dbReference type="Pfam" id="PF00534"/>
    </source>
</evidence>
<keyword evidence="2" id="KW-0808">Transferase</keyword>
<feature type="domain" description="Glycosyltransferase subfamily 4-like N-terminal" evidence="4">
    <location>
        <begin position="15"/>
        <end position="182"/>
    </location>
</feature>
<evidence type="ECO:0000259" key="4">
    <source>
        <dbReference type="Pfam" id="PF13439"/>
    </source>
</evidence>
<dbReference type="GO" id="GO:0016757">
    <property type="term" value="F:glycosyltransferase activity"/>
    <property type="evidence" value="ECO:0007669"/>
    <property type="project" value="UniProtKB-KW"/>
</dbReference>
<dbReference type="InterPro" id="IPR001296">
    <property type="entry name" value="Glyco_trans_1"/>
</dbReference>
<keyword evidence="6" id="KW-1185">Reference proteome</keyword>
<name>A0A0A6UV03_ACTUT</name>
<evidence type="ECO:0000313" key="6">
    <source>
        <dbReference type="Proteomes" id="UP000054537"/>
    </source>
</evidence>
<evidence type="ECO:0008006" key="7">
    <source>
        <dbReference type="Google" id="ProtNLM"/>
    </source>
</evidence>
<dbReference type="OrthoDB" id="9765330at2"/>
<feature type="domain" description="Glycosyl transferase family 1" evidence="3">
    <location>
        <begin position="249"/>
        <end position="299"/>
    </location>
</feature>
<comment type="caution">
    <text evidence="5">The sequence shown here is derived from an EMBL/GenBank/DDBJ whole genome shotgun (WGS) entry which is preliminary data.</text>
</comment>
<gene>
    <name evidence="5" type="ORF">MB27_05330</name>
</gene>